<proteinExistence type="inferred from homology"/>
<comment type="similarity">
    <text evidence="1 2">Belongs to the phospholipid scramblase family.</text>
</comment>
<gene>
    <name evidence="3" type="ORF">PUMCH_004741</name>
</gene>
<evidence type="ECO:0000256" key="2">
    <source>
        <dbReference type="RuleBase" id="RU363116"/>
    </source>
</evidence>
<dbReference type="GO" id="GO:0017128">
    <property type="term" value="F:phospholipid scramblase activity"/>
    <property type="evidence" value="ECO:0007669"/>
    <property type="project" value="InterPro"/>
</dbReference>
<dbReference type="GO" id="GO:0005886">
    <property type="term" value="C:plasma membrane"/>
    <property type="evidence" value="ECO:0007669"/>
    <property type="project" value="TreeGrafter"/>
</dbReference>
<dbReference type="InterPro" id="IPR005552">
    <property type="entry name" value="Scramblase"/>
</dbReference>
<dbReference type="GeneID" id="88175801"/>
<dbReference type="AlphaFoldDB" id="A0AAX4HFI6"/>
<dbReference type="InterPro" id="IPR025659">
    <property type="entry name" value="Tubby-like_C"/>
</dbReference>
<evidence type="ECO:0000313" key="3">
    <source>
        <dbReference type="EMBL" id="WPK27355.1"/>
    </source>
</evidence>
<dbReference type="PANTHER" id="PTHR23248">
    <property type="entry name" value="PHOSPHOLIPID SCRAMBLASE-RELATED"/>
    <property type="match status" value="1"/>
</dbReference>
<sequence>MFHRLVATSFSQSLAKSASSRSAYSLRLVQNRSLFLASKLLRRTRVVREISADEVKKYQEAQRANPSSGNDFYYKQKPSADRDAYRGKASQFRTVFETPPNKNDLITPEDAVYEILREPTIVIERQIEFMNVFLGFEQANRYKIMNSMGQQIGYMEEEDYGILKMIGRQFFRLHRPFKIGVYDNYGTLVMTIKRPFSFINSHIKCYLPGYDERGNLMFEIIGETVQKWHLWRRRYNLFKLEDDATNTYDQFGAVDSGFLAFDFPVRNEEGHVIASVDRNWVGLGRELFTDTGVYIVRMDPASFQGLGDLYPTVAGPLLMDQRAILLGNAVSIDFDYFSRHSRTGGGLFSFGSYE</sequence>
<dbReference type="KEGG" id="asau:88175801"/>
<dbReference type="PANTHER" id="PTHR23248:SF9">
    <property type="entry name" value="PHOSPHOLIPID SCRAMBLASE"/>
    <property type="match status" value="1"/>
</dbReference>
<reference evidence="3 4" key="1">
    <citation type="submission" date="2023-10" db="EMBL/GenBank/DDBJ databases">
        <title>Draft Genome Sequence of Candida saopaulonensis from a very Premature Infant with Sepsis.</title>
        <authorList>
            <person name="Ning Y."/>
            <person name="Dai R."/>
            <person name="Xiao M."/>
            <person name="Xu Y."/>
            <person name="Yan Q."/>
            <person name="Zhang L."/>
        </authorList>
    </citation>
    <scope>NUCLEOTIDE SEQUENCE [LARGE SCALE GENOMIC DNA]</scope>
    <source>
        <strain evidence="3 4">19XY460</strain>
    </source>
</reference>
<dbReference type="Proteomes" id="UP001338582">
    <property type="component" value="Chromosome 6"/>
</dbReference>
<organism evidence="3 4">
    <name type="scientific">Australozyma saopauloensis</name>
    <dbReference type="NCBI Taxonomy" id="291208"/>
    <lineage>
        <taxon>Eukaryota</taxon>
        <taxon>Fungi</taxon>
        <taxon>Dikarya</taxon>
        <taxon>Ascomycota</taxon>
        <taxon>Saccharomycotina</taxon>
        <taxon>Pichiomycetes</taxon>
        <taxon>Metschnikowiaceae</taxon>
        <taxon>Australozyma</taxon>
    </lineage>
</organism>
<evidence type="ECO:0000313" key="4">
    <source>
        <dbReference type="Proteomes" id="UP001338582"/>
    </source>
</evidence>
<name>A0AAX4HFI6_9ASCO</name>
<dbReference type="SUPFAM" id="SSF54518">
    <property type="entry name" value="Tubby C-terminal domain-like"/>
    <property type="match status" value="1"/>
</dbReference>
<protein>
    <recommendedName>
        <fullName evidence="2">Phospholipid scramblase</fullName>
    </recommendedName>
</protein>
<dbReference type="EMBL" id="CP138899">
    <property type="protein sequence ID" value="WPK27355.1"/>
    <property type="molecule type" value="Genomic_DNA"/>
</dbReference>
<keyword evidence="4" id="KW-1185">Reference proteome</keyword>
<dbReference type="Pfam" id="PF03803">
    <property type="entry name" value="Scramblase"/>
    <property type="match status" value="1"/>
</dbReference>
<evidence type="ECO:0000256" key="1">
    <source>
        <dbReference type="ARBA" id="ARBA00005350"/>
    </source>
</evidence>
<accession>A0AAX4HFI6</accession>
<dbReference type="RefSeq" id="XP_062879733.1">
    <property type="nucleotide sequence ID" value="XM_063023663.1"/>
</dbReference>